<reference evidence="2" key="1">
    <citation type="submission" date="2016-10" db="EMBL/GenBank/DDBJ databases">
        <authorList>
            <person name="Varghese N."/>
            <person name="Submissions S."/>
        </authorList>
    </citation>
    <scope>NUCLEOTIDE SEQUENCE [LARGE SCALE GENOMIC DNA]</scope>
    <source>
        <strain evidence="2">DSM 24536</strain>
    </source>
</reference>
<sequence>MQGLFFARMSGKNETKPDFYYYLRITRTSGKINLLNLIKSKILLMRAKR</sequence>
<dbReference type="EMBL" id="FNHH01000006">
    <property type="protein sequence ID" value="SDM11898.1"/>
    <property type="molecule type" value="Genomic_DNA"/>
</dbReference>
<evidence type="ECO:0000313" key="2">
    <source>
        <dbReference type="Proteomes" id="UP000199226"/>
    </source>
</evidence>
<dbReference type="AlphaFoldDB" id="A0A1G9QLL5"/>
<name>A0A1G9QLL5_9SPHI</name>
<organism evidence="1 2">
    <name type="scientific">Daejeonella rubra</name>
    <dbReference type="NCBI Taxonomy" id="990371"/>
    <lineage>
        <taxon>Bacteria</taxon>
        <taxon>Pseudomonadati</taxon>
        <taxon>Bacteroidota</taxon>
        <taxon>Sphingobacteriia</taxon>
        <taxon>Sphingobacteriales</taxon>
        <taxon>Sphingobacteriaceae</taxon>
        <taxon>Daejeonella</taxon>
    </lineage>
</organism>
<dbReference type="Proteomes" id="UP000199226">
    <property type="component" value="Unassembled WGS sequence"/>
</dbReference>
<accession>A0A1G9QLL5</accession>
<keyword evidence="2" id="KW-1185">Reference proteome</keyword>
<proteinExistence type="predicted"/>
<dbReference type="STRING" id="990371.SAMN05421813_10699"/>
<gene>
    <name evidence="1" type="ORF">SAMN05421813_10699</name>
</gene>
<evidence type="ECO:0000313" key="1">
    <source>
        <dbReference type="EMBL" id="SDM11898.1"/>
    </source>
</evidence>
<protein>
    <submittedName>
        <fullName evidence="1">Uncharacterized protein</fullName>
    </submittedName>
</protein>